<sequence length="100" mass="11083">MSTFSGDETVLVFSCKGAAYGMASMGVTRLEPVMKSIMLVVSARDLRIDYRCDHKHQEQPTRRSRITSLMAMLISSLGLLVRLRAWRSASSATLVFGITL</sequence>
<evidence type="ECO:0000313" key="2">
    <source>
        <dbReference type="EnsemblPlants" id="Ma06_p19300.1"/>
    </source>
</evidence>
<gene>
    <name evidence="1" type="ORF">GSMUA_165260.1</name>
</gene>
<accession>A0A804JHZ0</accession>
<organism evidence="2 3">
    <name type="scientific">Musa acuminata subsp. malaccensis</name>
    <name type="common">Wild banana</name>
    <name type="synonym">Musa malaccensis</name>
    <dbReference type="NCBI Taxonomy" id="214687"/>
    <lineage>
        <taxon>Eukaryota</taxon>
        <taxon>Viridiplantae</taxon>
        <taxon>Streptophyta</taxon>
        <taxon>Embryophyta</taxon>
        <taxon>Tracheophyta</taxon>
        <taxon>Spermatophyta</taxon>
        <taxon>Magnoliopsida</taxon>
        <taxon>Liliopsida</taxon>
        <taxon>Zingiberales</taxon>
        <taxon>Musaceae</taxon>
        <taxon>Musa</taxon>
    </lineage>
</organism>
<evidence type="ECO:0000313" key="1">
    <source>
        <dbReference type="EMBL" id="CAG1846731.1"/>
    </source>
</evidence>
<reference evidence="1" key="1">
    <citation type="submission" date="2021-03" db="EMBL/GenBank/DDBJ databases">
        <authorList>
            <consortium name="Genoscope - CEA"/>
            <person name="William W."/>
        </authorList>
    </citation>
    <scope>NUCLEOTIDE SEQUENCE</scope>
    <source>
        <strain evidence="1">Doubled-haploid Pahang</strain>
    </source>
</reference>
<keyword evidence="3" id="KW-1185">Reference proteome</keyword>
<evidence type="ECO:0000313" key="3">
    <source>
        <dbReference type="Proteomes" id="UP000012960"/>
    </source>
</evidence>
<dbReference type="Gramene" id="Ma06_t19300.1">
    <property type="protein sequence ID" value="Ma06_p19300.1"/>
    <property type="gene ID" value="Ma06_g19300"/>
</dbReference>
<protein>
    <submittedName>
        <fullName evidence="1">(wild Malaysian banana) hypothetical protein</fullName>
    </submittedName>
</protein>
<dbReference type="AlphaFoldDB" id="A0A804JHZ0"/>
<proteinExistence type="predicted"/>
<dbReference type="EnsemblPlants" id="Ma06_t19300.1">
    <property type="protein sequence ID" value="Ma06_p19300.1"/>
    <property type="gene ID" value="Ma06_g19300"/>
</dbReference>
<dbReference type="EMBL" id="HG996471">
    <property type="protein sequence ID" value="CAG1846731.1"/>
    <property type="molecule type" value="Genomic_DNA"/>
</dbReference>
<name>A0A804JHZ0_MUSAM</name>
<dbReference type="Proteomes" id="UP000012960">
    <property type="component" value="Unplaced"/>
</dbReference>
<reference evidence="2" key="2">
    <citation type="submission" date="2021-05" db="UniProtKB">
        <authorList>
            <consortium name="EnsemblPlants"/>
        </authorList>
    </citation>
    <scope>IDENTIFICATION</scope>
    <source>
        <strain evidence="2">subsp. malaccensis</strain>
    </source>
</reference>
<dbReference type="InParanoid" id="A0A804JHZ0"/>